<dbReference type="PANTHER" id="PTHR46060:SF1">
    <property type="entry name" value="MARINER MOS1 TRANSPOSASE-LIKE PROTEIN"/>
    <property type="match status" value="1"/>
</dbReference>
<gene>
    <name evidence="1" type="ORF">ElyMa_001289200</name>
</gene>
<keyword evidence="2" id="KW-1185">Reference proteome</keyword>
<dbReference type="EMBL" id="BMAT01002554">
    <property type="protein sequence ID" value="GFS09058.1"/>
    <property type="molecule type" value="Genomic_DNA"/>
</dbReference>
<dbReference type="InterPro" id="IPR036397">
    <property type="entry name" value="RNaseH_sf"/>
</dbReference>
<dbReference type="Pfam" id="PF01359">
    <property type="entry name" value="Transposase_1"/>
    <property type="match status" value="1"/>
</dbReference>
<dbReference type="Proteomes" id="UP000762676">
    <property type="component" value="Unassembled WGS sequence"/>
</dbReference>
<dbReference type="GO" id="GO:0003676">
    <property type="term" value="F:nucleic acid binding"/>
    <property type="evidence" value="ECO:0007669"/>
    <property type="project" value="InterPro"/>
</dbReference>
<comment type="caution">
    <text evidence="1">The sequence shown here is derived from an EMBL/GenBank/DDBJ whole genome shotgun (WGS) entry which is preliminary data.</text>
</comment>
<dbReference type="AlphaFoldDB" id="A0AAV4IHH6"/>
<dbReference type="InterPro" id="IPR052709">
    <property type="entry name" value="Transposase-MT_Hybrid"/>
</dbReference>
<accession>A0AAV4IHH6</accession>
<dbReference type="PANTHER" id="PTHR46060">
    <property type="entry name" value="MARINER MOS1 TRANSPOSASE-LIKE PROTEIN"/>
    <property type="match status" value="1"/>
</dbReference>
<evidence type="ECO:0000313" key="2">
    <source>
        <dbReference type="Proteomes" id="UP000762676"/>
    </source>
</evidence>
<dbReference type="InterPro" id="IPR001888">
    <property type="entry name" value="Transposase_1"/>
</dbReference>
<protein>
    <submittedName>
        <fullName evidence="1">Histone-lysine N-methyltransferase SETMAR</fullName>
    </submittedName>
</protein>
<organism evidence="1 2">
    <name type="scientific">Elysia marginata</name>
    <dbReference type="NCBI Taxonomy" id="1093978"/>
    <lineage>
        <taxon>Eukaryota</taxon>
        <taxon>Metazoa</taxon>
        <taxon>Spiralia</taxon>
        <taxon>Lophotrochozoa</taxon>
        <taxon>Mollusca</taxon>
        <taxon>Gastropoda</taxon>
        <taxon>Heterobranchia</taxon>
        <taxon>Euthyneura</taxon>
        <taxon>Panpulmonata</taxon>
        <taxon>Sacoglossa</taxon>
        <taxon>Placobranchoidea</taxon>
        <taxon>Plakobranchidae</taxon>
        <taxon>Elysia</taxon>
    </lineage>
</organism>
<sequence length="106" mass="12439">MEYRHKSSPSPKKFKVVASARKGMLTVFWDSEGIFHIDFLKQGNTVNSERYISTLRKLSVRLHRDNARPHASRQTEETLHKMNYVVLPIRFTAQTLRQVTFTFSQN</sequence>
<name>A0AAV4IHH6_9GAST</name>
<proteinExistence type="predicted"/>
<reference evidence="1 2" key="1">
    <citation type="journal article" date="2021" name="Elife">
        <title>Chloroplast acquisition without the gene transfer in kleptoplastic sea slugs, Plakobranchus ocellatus.</title>
        <authorList>
            <person name="Maeda T."/>
            <person name="Takahashi S."/>
            <person name="Yoshida T."/>
            <person name="Shimamura S."/>
            <person name="Takaki Y."/>
            <person name="Nagai Y."/>
            <person name="Toyoda A."/>
            <person name="Suzuki Y."/>
            <person name="Arimoto A."/>
            <person name="Ishii H."/>
            <person name="Satoh N."/>
            <person name="Nishiyama T."/>
            <person name="Hasebe M."/>
            <person name="Maruyama T."/>
            <person name="Minagawa J."/>
            <person name="Obokata J."/>
            <person name="Shigenobu S."/>
        </authorList>
    </citation>
    <scope>NUCLEOTIDE SEQUENCE [LARGE SCALE GENOMIC DNA]</scope>
</reference>
<evidence type="ECO:0000313" key="1">
    <source>
        <dbReference type="EMBL" id="GFS09058.1"/>
    </source>
</evidence>
<dbReference type="Gene3D" id="3.30.420.10">
    <property type="entry name" value="Ribonuclease H-like superfamily/Ribonuclease H"/>
    <property type="match status" value="1"/>
</dbReference>